<proteinExistence type="predicted"/>
<dbReference type="Proteomes" id="UP001249851">
    <property type="component" value="Unassembled WGS sequence"/>
</dbReference>
<sequence>MSFAFVVLVSAPVFPNAIRSEEGVRIKTLRNYHKTFNYQPELSYKMLLLSSVAHSEHEPQKCMNKAVPQDKFQVESVVTRPCDAIKSKCSGFVAFSHVLQVIVIAFRGTEDPFQLMDELLETLFAPSEDFLGGKVQSYWKRSFVVLWKDIEPRLKSLISAYPSYQVWVTGHSLGAAIASVASAWIAYKRMVPRENIILYTFGMPRVGDYKYALQHDQLVHNSWRVVNFDDIVPRMPPFTPGLPGGAYHHGKELFYTKPALSIYSPHKECHGKPTDEDLTCSRGLAITNLQQSVKHHSEYFGVRPGAYCATY</sequence>
<reference evidence="2" key="1">
    <citation type="journal article" date="2023" name="G3 (Bethesda)">
        <title>Whole genome assembly and annotation of the endangered Caribbean coral Acropora cervicornis.</title>
        <authorList>
            <person name="Selwyn J.D."/>
            <person name="Vollmer S.V."/>
        </authorList>
    </citation>
    <scope>NUCLEOTIDE SEQUENCE</scope>
    <source>
        <strain evidence="2">K2</strain>
    </source>
</reference>
<protein>
    <submittedName>
        <fullName evidence="2">Lipase</fullName>
    </submittedName>
</protein>
<dbReference type="EMBL" id="JARQWQ010000110">
    <property type="protein sequence ID" value="KAK2550490.1"/>
    <property type="molecule type" value="Genomic_DNA"/>
</dbReference>
<dbReference type="PANTHER" id="PTHR45908">
    <property type="entry name" value="PROTEIN CBG11750-RELATED"/>
    <property type="match status" value="1"/>
</dbReference>
<dbReference type="Pfam" id="PF01764">
    <property type="entry name" value="Lipase_3"/>
    <property type="match status" value="1"/>
</dbReference>
<dbReference type="SUPFAM" id="SSF53474">
    <property type="entry name" value="alpha/beta-Hydrolases"/>
    <property type="match status" value="1"/>
</dbReference>
<evidence type="ECO:0000259" key="1">
    <source>
        <dbReference type="Pfam" id="PF01764"/>
    </source>
</evidence>
<gene>
    <name evidence="2" type="ORF">P5673_028856</name>
</gene>
<dbReference type="GO" id="GO:0006629">
    <property type="term" value="P:lipid metabolic process"/>
    <property type="evidence" value="ECO:0007669"/>
    <property type="project" value="InterPro"/>
</dbReference>
<dbReference type="CDD" id="cd00519">
    <property type="entry name" value="Lipase_3"/>
    <property type="match status" value="1"/>
</dbReference>
<dbReference type="Gene3D" id="3.40.50.1820">
    <property type="entry name" value="alpha/beta hydrolase"/>
    <property type="match status" value="1"/>
</dbReference>
<comment type="caution">
    <text evidence="2">The sequence shown here is derived from an EMBL/GenBank/DDBJ whole genome shotgun (WGS) entry which is preliminary data.</text>
</comment>
<organism evidence="2 3">
    <name type="scientific">Acropora cervicornis</name>
    <name type="common">Staghorn coral</name>
    <dbReference type="NCBI Taxonomy" id="6130"/>
    <lineage>
        <taxon>Eukaryota</taxon>
        <taxon>Metazoa</taxon>
        <taxon>Cnidaria</taxon>
        <taxon>Anthozoa</taxon>
        <taxon>Hexacorallia</taxon>
        <taxon>Scleractinia</taxon>
        <taxon>Astrocoeniina</taxon>
        <taxon>Acroporidae</taxon>
        <taxon>Acropora</taxon>
    </lineage>
</organism>
<evidence type="ECO:0000313" key="3">
    <source>
        <dbReference type="Proteomes" id="UP001249851"/>
    </source>
</evidence>
<accession>A0AAD9UUV8</accession>
<name>A0AAD9UUV8_ACRCE</name>
<keyword evidence="3" id="KW-1185">Reference proteome</keyword>
<reference evidence="2" key="2">
    <citation type="journal article" date="2023" name="Science">
        <title>Genomic signatures of disease resistance in endangered staghorn corals.</title>
        <authorList>
            <person name="Vollmer S.V."/>
            <person name="Selwyn J.D."/>
            <person name="Despard B.A."/>
            <person name="Roesel C.L."/>
        </authorList>
    </citation>
    <scope>NUCLEOTIDE SEQUENCE</scope>
    <source>
        <strain evidence="2">K2</strain>
    </source>
</reference>
<evidence type="ECO:0000313" key="2">
    <source>
        <dbReference type="EMBL" id="KAK2550490.1"/>
    </source>
</evidence>
<dbReference type="InterPro" id="IPR029058">
    <property type="entry name" value="AB_hydrolase_fold"/>
</dbReference>
<dbReference type="InterPro" id="IPR002921">
    <property type="entry name" value="Fungal_lipase-type"/>
</dbReference>
<dbReference type="AlphaFoldDB" id="A0AAD9UUV8"/>
<feature type="domain" description="Fungal lipase-type" evidence="1">
    <location>
        <begin position="103"/>
        <end position="238"/>
    </location>
</feature>